<evidence type="ECO:0000259" key="1">
    <source>
        <dbReference type="Pfam" id="PF13338"/>
    </source>
</evidence>
<evidence type="ECO:0000313" key="3">
    <source>
        <dbReference type="Proteomes" id="UP000243406"/>
    </source>
</evidence>
<protein>
    <submittedName>
        <fullName evidence="2">Transcriptional regulator, AbiEi antitoxin, Type IV TA system</fullName>
    </submittedName>
</protein>
<dbReference type="Proteomes" id="UP000243406">
    <property type="component" value="Unassembled WGS sequence"/>
</dbReference>
<sequence>MDYHKLLETLLREKEGMLLTKDIIEAGISKQLLSKYVKKGYIERVTQGVYLSKDAFEDAMYVLQARSKKAIFSHETALYLHDLTDRDPLQYTVTLPSGYNASNFKNDGIYVYFIKNDLLNLGVEYGKTPFGRNIRVYNKERTICDIVRNRNVIDSAIINEGIRRYLSEKEKDIPKLLQYAEKFRVEKIIRQYVEVLI</sequence>
<accession>A0A1T5AY90</accession>
<evidence type="ECO:0000313" key="2">
    <source>
        <dbReference type="EMBL" id="SKB39583.1"/>
    </source>
</evidence>
<name>A0A1T5AY90_9FIRM</name>
<gene>
    <name evidence="2" type="ORF">SAMN02745120_1250</name>
</gene>
<keyword evidence="3" id="KW-1185">Reference proteome</keyword>
<organism evidence="2 3">
    <name type="scientific">Acetoanaerobium noterae</name>
    <dbReference type="NCBI Taxonomy" id="745369"/>
    <lineage>
        <taxon>Bacteria</taxon>
        <taxon>Bacillati</taxon>
        <taxon>Bacillota</taxon>
        <taxon>Clostridia</taxon>
        <taxon>Peptostreptococcales</taxon>
        <taxon>Filifactoraceae</taxon>
        <taxon>Acetoanaerobium</taxon>
    </lineage>
</organism>
<dbReference type="OrthoDB" id="9801429at2"/>
<dbReference type="EMBL" id="FUYN01000002">
    <property type="protein sequence ID" value="SKB39583.1"/>
    <property type="molecule type" value="Genomic_DNA"/>
</dbReference>
<dbReference type="Pfam" id="PF13338">
    <property type="entry name" value="AbiEi_4"/>
    <property type="match status" value="1"/>
</dbReference>
<feature type="domain" description="AbiEi antitoxin N-terminal" evidence="1">
    <location>
        <begin position="7"/>
        <end position="51"/>
    </location>
</feature>
<reference evidence="3" key="1">
    <citation type="submission" date="2017-02" db="EMBL/GenBank/DDBJ databases">
        <authorList>
            <person name="Varghese N."/>
            <person name="Submissions S."/>
        </authorList>
    </citation>
    <scope>NUCLEOTIDE SEQUENCE [LARGE SCALE GENOMIC DNA]</scope>
    <source>
        <strain evidence="3">ATCC 35199</strain>
    </source>
</reference>
<dbReference type="RefSeq" id="WP_079589148.1">
    <property type="nucleotide sequence ID" value="NZ_FUYN01000002.1"/>
</dbReference>
<dbReference type="InterPro" id="IPR025159">
    <property type="entry name" value="AbiEi_N"/>
</dbReference>
<dbReference type="AlphaFoldDB" id="A0A1T5AY90"/>
<proteinExistence type="predicted"/>